<dbReference type="AlphaFoldDB" id="A0A815PJW6"/>
<organism evidence="2 3">
    <name type="scientific">Adineta ricciae</name>
    <name type="common">Rotifer</name>
    <dbReference type="NCBI Taxonomy" id="249248"/>
    <lineage>
        <taxon>Eukaryota</taxon>
        <taxon>Metazoa</taxon>
        <taxon>Spiralia</taxon>
        <taxon>Gnathifera</taxon>
        <taxon>Rotifera</taxon>
        <taxon>Eurotatoria</taxon>
        <taxon>Bdelloidea</taxon>
        <taxon>Adinetida</taxon>
        <taxon>Adinetidae</taxon>
        <taxon>Adineta</taxon>
    </lineage>
</organism>
<reference evidence="2" key="1">
    <citation type="submission" date="2021-02" db="EMBL/GenBank/DDBJ databases">
        <authorList>
            <person name="Nowell W R."/>
        </authorList>
    </citation>
    <scope>NUCLEOTIDE SEQUENCE</scope>
</reference>
<evidence type="ECO:0000313" key="3">
    <source>
        <dbReference type="Proteomes" id="UP000663852"/>
    </source>
</evidence>
<dbReference type="Proteomes" id="UP000663852">
    <property type="component" value="Unassembled WGS sequence"/>
</dbReference>
<evidence type="ECO:0000256" key="1">
    <source>
        <dbReference type="SAM" id="MobiDB-lite"/>
    </source>
</evidence>
<comment type="caution">
    <text evidence="2">The sequence shown here is derived from an EMBL/GenBank/DDBJ whole genome shotgun (WGS) entry which is preliminary data.</text>
</comment>
<sequence>MEKNTQDCWLGPKCVSCDQLEKQLLKMTEPCSNIMSPDTIATTTTQPQVPSMCSNQSSTIEYHRRCRAPARSQRNIIHCVFCPFASNSSARYTNCILDDSYYHLLTRSLPKSPSTSTLHIKVMSNPTAAERRTRYNLSVTANSSANRPKSAPVPHSGQPTPRSLSILLRARVKPRRSSYHHR</sequence>
<proteinExistence type="predicted"/>
<feature type="region of interest" description="Disordered" evidence="1">
    <location>
        <begin position="140"/>
        <end position="164"/>
    </location>
</feature>
<protein>
    <submittedName>
        <fullName evidence="2">Uncharacterized protein</fullName>
    </submittedName>
</protein>
<accession>A0A815PJW6</accession>
<dbReference type="EMBL" id="CAJNOJ010000442">
    <property type="protein sequence ID" value="CAF1449862.1"/>
    <property type="molecule type" value="Genomic_DNA"/>
</dbReference>
<evidence type="ECO:0000313" key="2">
    <source>
        <dbReference type="EMBL" id="CAF1449862.1"/>
    </source>
</evidence>
<name>A0A815PJW6_ADIRI</name>
<gene>
    <name evidence="2" type="ORF">EDS130_LOCUS39448</name>
</gene>